<keyword evidence="9" id="KW-0238">DNA-binding</keyword>
<dbReference type="EMBL" id="CP001511">
    <property type="protein sequence ID" value="ACS43582.1"/>
    <property type="molecule type" value="Genomic_DNA"/>
</dbReference>
<dbReference type="GO" id="GO:0003677">
    <property type="term" value="F:DNA binding"/>
    <property type="evidence" value="ECO:0007669"/>
    <property type="project" value="UniProtKB-KW"/>
</dbReference>
<organism evidence="18 19">
    <name type="scientific">Methylorubrum extorquens (strain ATCC 14718 / DSM 1338 / JCM 2805 / NCIMB 9133 / AM1)</name>
    <name type="common">Methylobacterium extorquens</name>
    <dbReference type="NCBI Taxonomy" id="272630"/>
    <lineage>
        <taxon>Bacteria</taxon>
        <taxon>Pseudomonadati</taxon>
        <taxon>Pseudomonadota</taxon>
        <taxon>Alphaproteobacteria</taxon>
        <taxon>Hyphomicrobiales</taxon>
        <taxon>Methylobacteriaceae</taxon>
        <taxon>Methylorubrum</taxon>
    </lineage>
</organism>
<keyword evidence="6" id="KW-0862">Zinc</keyword>
<dbReference type="InterPro" id="IPR013826">
    <property type="entry name" value="Topo_IA_cen_sub3"/>
</dbReference>
<evidence type="ECO:0000256" key="4">
    <source>
        <dbReference type="ARBA" id="ARBA00022723"/>
    </source>
</evidence>
<dbReference type="OrthoDB" id="9803554at2"/>
<dbReference type="AlphaFoldDB" id="C5B550"/>
<gene>
    <name evidence="18" type="ordered locus">MexAM1_META2p0738</name>
</gene>
<geneLocation type="plasmid" evidence="18 19">
    <name>megaplasmid</name>
</geneLocation>
<dbReference type="KEGG" id="mea:Mex_2p0738"/>
<accession>C5B550</accession>
<dbReference type="Gene3D" id="1.10.290.10">
    <property type="entry name" value="Topoisomerase I, domain 4"/>
    <property type="match status" value="1"/>
</dbReference>
<evidence type="ECO:0000256" key="3">
    <source>
        <dbReference type="ARBA" id="ARBA00012891"/>
    </source>
</evidence>
<dbReference type="SUPFAM" id="SSF56712">
    <property type="entry name" value="Prokaryotic type I DNA topoisomerase"/>
    <property type="match status" value="1"/>
</dbReference>
<evidence type="ECO:0000256" key="1">
    <source>
        <dbReference type="ARBA" id="ARBA00000213"/>
    </source>
</evidence>
<dbReference type="GO" id="GO:0006310">
    <property type="term" value="P:DNA recombination"/>
    <property type="evidence" value="ECO:0007669"/>
    <property type="project" value="TreeGrafter"/>
</dbReference>
<evidence type="ECO:0000256" key="12">
    <source>
        <dbReference type="ARBA" id="ARBA00031985"/>
    </source>
</evidence>
<evidence type="ECO:0000313" key="18">
    <source>
        <dbReference type="EMBL" id="ACS43582.1"/>
    </source>
</evidence>
<dbReference type="GO" id="GO:0006265">
    <property type="term" value="P:DNA topological change"/>
    <property type="evidence" value="ECO:0007669"/>
    <property type="project" value="InterPro"/>
</dbReference>
<dbReference type="PROSITE" id="PS00396">
    <property type="entry name" value="TOPO_IA_1"/>
    <property type="match status" value="1"/>
</dbReference>
<evidence type="ECO:0000256" key="13">
    <source>
        <dbReference type="ARBA" id="ARBA00032235"/>
    </source>
</evidence>
<feature type="compositionally biased region" description="Basic and acidic residues" evidence="15">
    <location>
        <begin position="489"/>
        <end position="498"/>
    </location>
</feature>
<feature type="domain" description="Topo IA-type catalytic" evidence="17">
    <location>
        <begin position="159"/>
        <end position="615"/>
    </location>
</feature>
<feature type="region of interest" description="Disordered" evidence="15">
    <location>
        <begin position="460"/>
        <end position="498"/>
    </location>
</feature>
<dbReference type="CDD" id="cd03362">
    <property type="entry name" value="TOPRIM_TopoIA_TopoIII"/>
    <property type="match status" value="1"/>
</dbReference>
<dbReference type="Pfam" id="PF01131">
    <property type="entry name" value="Topoisom_bac"/>
    <property type="match status" value="1"/>
</dbReference>
<evidence type="ECO:0000313" key="19">
    <source>
        <dbReference type="Proteomes" id="UP000009081"/>
    </source>
</evidence>
<comment type="catalytic activity">
    <reaction evidence="1">
        <text>ATP-independent breakage of single-stranded DNA, followed by passage and rejoining.</text>
        <dbReference type="EC" id="5.6.2.1"/>
    </reaction>
</comment>
<dbReference type="PANTHER" id="PTHR11390:SF21">
    <property type="entry name" value="DNA TOPOISOMERASE 3-ALPHA"/>
    <property type="match status" value="1"/>
</dbReference>
<dbReference type="SMART" id="SM00493">
    <property type="entry name" value="TOPRIM"/>
    <property type="match status" value="1"/>
</dbReference>
<dbReference type="PRINTS" id="PR00417">
    <property type="entry name" value="PRTPISMRASEI"/>
</dbReference>
<keyword evidence="8" id="KW-0799">Topoisomerase</keyword>
<dbReference type="EC" id="5.6.2.1" evidence="3"/>
<evidence type="ECO:0000259" key="17">
    <source>
        <dbReference type="PROSITE" id="PS52039"/>
    </source>
</evidence>
<evidence type="ECO:0000256" key="11">
    <source>
        <dbReference type="ARBA" id="ARBA00030003"/>
    </source>
</evidence>
<dbReference type="NCBIfam" id="NF005829">
    <property type="entry name" value="PRK07726.1"/>
    <property type="match status" value="1"/>
</dbReference>
<dbReference type="SMART" id="SM00437">
    <property type="entry name" value="TOP1Ac"/>
    <property type="match status" value="1"/>
</dbReference>
<dbReference type="Proteomes" id="UP000009081">
    <property type="component" value="Plasmid megaplasmid"/>
</dbReference>
<dbReference type="PANTHER" id="PTHR11390">
    <property type="entry name" value="PROKARYOTIC DNA TOPOISOMERASE"/>
    <property type="match status" value="1"/>
</dbReference>
<evidence type="ECO:0000256" key="9">
    <source>
        <dbReference type="ARBA" id="ARBA00023125"/>
    </source>
</evidence>
<dbReference type="InterPro" id="IPR003602">
    <property type="entry name" value="Topo_IA_DNA-bd_dom"/>
</dbReference>
<dbReference type="PROSITE" id="PS52039">
    <property type="entry name" value="TOPO_IA_2"/>
    <property type="match status" value="1"/>
</dbReference>
<evidence type="ECO:0000256" key="14">
    <source>
        <dbReference type="ARBA" id="ARBA00032877"/>
    </source>
</evidence>
<dbReference type="GO" id="GO:0043597">
    <property type="term" value="C:cytoplasmic replication fork"/>
    <property type="evidence" value="ECO:0007669"/>
    <property type="project" value="TreeGrafter"/>
</dbReference>
<dbReference type="GO" id="GO:0006281">
    <property type="term" value="P:DNA repair"/>
    <property type="evidence" value="ECO:0007669"/>
    <property type="project" value="TreeGrafter"/>
</dbReference>
<dbReference type="NCBIfam" id="TIGR01056">
    <property type="entry name" value="topB"/>
    <property type="match status" value="1"/>
</dbReference>
<dbReference type="InterPro" id="IPR005738">
    <property type="entry name" value="TopoIII"/>
</dbReference>
<keyword evidence="4" id="KW-0479">Metal-binding</keyword>
<dbReference type="Gene3D" id="2.70.20.10">
    <property type="entry name" value="Topoisomerase I, domain 3"/>
    <property type="match status" value="1"/>
</dbReference>
<dbReference type="InterPro" id="IPR013825">
    <property type="entry name" value="Topo_IA_cen_sub2"/>
</dbReference>
<sequence>MPQRLFIAEKPALGRAIATALATLSGARPSAGRGFIEVGGDCVTWTIGHAYDTAEPGDYSSTWDKWSLDVLPMLPERWKLVPNAEIADQIAVLKDRIRRYDHFVNVGDAEREGQLIVDEILIENGVDPFSPKVSRVWVSSFVEKDVAAAVAGAFPNSQKKSLYEAAVARQRADWLLGMNMSRVFGLMVQQSGARGFRVSVGRVQTPTLKLVVDRDWQIENFKAVDHFAPSITFVHENGTFKAAWQFPADTKGLDPEGRLLDKAVAQALVQKIAGKTGTVESYSETPKSTSPPLPFALSTLQKACSQKFGLTAQQTLDVAQELYEKHKAITYPRSDSQHLPNSVHTDEADGILRNLAGVRELADAAGRANPKLKSPAFDDKKVTDHHGIIPTSEASASKLAAMGEIERKVFLLIARTFVAQFHPDFRYVSSAATVLCEGERFKATGTRVVDQGWKTVFGAEEADEEEEAEGTLPSMKMKDPVDAKAGSIDPKRTKPPAHFDDGTLVEAMAKIHLYVQDQEVRKRLRENDGIGTEATRASMIEKLIRAKYLERRTKGKRKILVSTDAGRQLVDLLPSDLVAPDTTAMWESFLERVKGGEFTLAQFMDRQTQFVRKRVQTAIAAGAIQVKGFSVEPLEGHGTECPHCRAGHLVTQLWPFDDEYKGRRFLRCDNWVKDRADNCRYKTPPEGYKEREKLEGEGNPCPACGKGVLKGGVVRKEGPNRGRPFLMCSEVDREKPDSCQHFEWKDETPCPSCGKGVLKRGVVRKEGPNKGRPFAMCSAVDRTNPDGCQHFSWLDEKAAKGPKIKGEGELCTVCGKGTMMRRTGRTSGKPFLSCSNWKQGASDSCDNRVFPDDGGRRPAGGASAAPAARPRGGRPSPGGGKRSFAKAR</sequence>
<feature type="domain" description="GRF-type" evidence="16">
    <location>
        <begin position="701"/>
        <end position="748"/>
    </location>
</feature>
<dbReference type="GO" id="GO:0003917">
    <property type="term" value="F:DNA topoisomerase type I (single strand cut, ATP-independent) activity"/>
    <property type="evidence" value="ECO:0007669"/>
    <property type="project" value="UniProtKB-EC"/>
</dbReference>
<dbReference type="InterPro" id="IPR013497">
    <property type="entry name" value="Topo_IA_cen"/>
</dbReference>
<evidence type="ECO:0000256" key="10">
    <source>
        <dbReference type="ARBA" id="ARBA00023235"/>
    </source>
</evidence>
<keyword evidence="7" id="KW-0460">Magnesium</keyword>
<evidence type="ECO:0000256" key="15">
    <source>
        <dbReference type="SAM" id="MobiDB-lite"/>
    </source>
</evidence>
<protein>
    <recommendedName>
        <fullName evidence="3">DNA topoisomerase</fullName>
        <ecNumber evidence="3">5.6.2.1</ecNumber>
    </recommendedName>
    <alternativeName>
        <fullName evidence="14">Omega-protein</fullName>
    </alternativeName>
    <alternativeName>
        <fullName evidence="13">Relaxing enzyme</fullName>
    </alternativeName>
    <alternativeName>
        <fullName evidence="11">Swivelase</fullName>
    </alternativeName>
    <alternativeName>
        <fullName evidence="12">Untwisting enzyme</fullName>
    </alternativeName>
</protein>
<dbReference type="PROSITE" id="PS51999">
    <property type="entry name" value="ZF_GRF"/>
    <property type="match status" value="2"/>
</dbReference>
<dbReference type="InterPro" id="IPR010666">
    <property type="entry name" value="Znf_GRF"/>
</dbReference>
<dbReference type="InterPro" id="IPR003601">
    <property type="entry name" value="Topo_IA_2"/>
</dbReference>
<feature type="domain" description="GRF-type" evidence="16">
    <location>
        <begin position="750"/>
        <end position="797"/>
    </location>
</feature>
<keyword evidence="10 18" id="KW-0413">Isomerase</keyword>
<keyword evidence="19" id="KW-1185">Reference proteome</keyword>
<dbReference type="InterPro" id="IPR006171">
    <property type="entry name" value="TOPRIM_dom"/>
</dbReference>
<dbReference type="Gene3D" id="3.40.50.140">
    <property type="match status" value="1"/>
</dbReference>
<name>C5B550_METEA</name>
<dbReference type="Pfam" id="PF06839">
    <property type="entry name" value="Zn_ribbon_GRF"/>
    <property type="match status" value="2"/>
</dbReference>
<dbReference type="Pfam" id="PF01751">
    <property type="entry name" value="Toprim"/>
    <property type="match status" value="1"/>
</dbReference>
<reference evidence="18 19" key="1">
    <citation type="journal article" date="2009" name="PLoS ONE">
        <title>Methylobacterium genome sequences: a reference blueprint to investigate microbial metabolism of C1 compounds from natural and industrial sources.</title>
        <authorList>
            <person name="Vuilleumier S."/>
            <person name="Chistoserdova L."/>
            <person name="Lee M.-C."/>
            <person name="Bringel F."/>
            <person name="Lajus A."/>
            <person name="Zhou Y."/>
            <person name="Gourion B."/>
            <person name="Barbe V."/>
            <person name="Chang J."/>
            <person name="Cruveiller S."/>
            <person name="Dossat C."/>
            <person name="Gillett W."/>
            <person name="Gruffaz C."/>
            <person name="Haugen E."/>
            <person name="Hourcade E."/>
            <person name="Levy R."/>
            <person name="Mangenot S."/>
            <person name="Muller E."/>
            <person name="Nadalig T."/>
            <person name="Pagni M."/>
            <person name="Penny C."/>
            <person name="Peyraud R."/>
            <person name="Robinson D.G."/>
            <person name="Roche D."/>
            <person name="Rouy Z."/>
            <person name="Saenampechek C."/>
            <person name="Salvignol G."/>
            <person name="Vallenet D."/>
            <person name="Wu Z."/>
            <person name="Marx C.J."/>
            <person name="Vorholt J.A."/>
            <person name="Olson M.V."/>
            <person name="Kaul R."/>
            <person name="Weissenbach J."/>
            <person name="Medigue C."/>
            <person name="Lidstrom M.E."/>
        </authorList>
    </citation>
    <scope>NUCLEOTIDE SEQUENCE [LARGE SCALE GENOMIC DNA]</scope>
    <source>
        <strain evidence="19">ATCC 14718 / DSM 1338 / JCM 2805 / NCIMB 9133 / AM1</strain>
    </source>
</reference>
<dbReference type="InterPro" id="IPR023406">
    <property type="entry name" value="Topo_IA_AS"/>
</dbReference>
<dbReference type="CDD" id="cd00186">
    <property type="entry name" value="TOP1Ac"/>
    <property type="match status" value="1"/>
</dbReference>
<dbReference type="InterPro" id="IPR034144">
    <property type="entry name" value="TOPRIM_TopoIII"/>
</dbReference>
<comment type="similarity">
    <text evidence="2">Belongs to the type IA topoisomerase family.</text>
</comment>
<feature type="region of interest" description="Disordered" evidence="15">
    <location>
        <begin position="839"/>
        <end position="888"/>
    </location>
</feature>
<evidence type="ECO:0000256" key="6">
    <source>
        <dbReference type="ARBA" id="ARBA00022833"/>
    </source>
</evidence>
<evidence type="ECO:0000256" key="7">
    <source>
        <dbReference type="ARBA" id="ARBA00022842"/>
    </source>
</evidence>
<dbReference type="HOGENOM" id="CLU_002929_5_2_5"/>
<evidence type="ECO:0000256" key="8">
    <source>
        <dbReference type="ARBA" id="ARBA00023029"/>
    </source>
</evidence>
<dbReference type="SMART" id="SM00436">
    <property type="entry name" value="TOP1Bc"/>
    <property type="match status" value="1"/>
</dbReference>
<feature type="compositionally biased region" description="Basic and acidic residues" evidence="15">
    <location>
        <begin position="845"/>
        <end position="856"/>
    </location>
</feature>
<dbReference type="Gene3D" id="1.10.460.10">
    <property type="entry name" value="Topoisomerase I, domain 2"/>
    <property type="match status" value="1"/>
</dbReference>
<dbReference type="InterPro" id="IPR000380">
    <property type="entry name" value="Topo_IA"/>
</dbReference>
<proteinExistence type="inferred from homology"/>
<dbReference type="RefSeq" id="WP_012754023.1">
    <property type="nucleotide sequence ID" value="NC_012811.1"/>
</dbReference>
<dbReference type="GO" id="GO:0008270">
    <property type="term" value="F:zinc ion binding"/>
    <property type="evidence" value="ECO:0007669"/>
    <property type="project" value="UniProtKB-KW"/>
</dbReference>
<evidence type="ECO:0000259" key="16">
    <source>
        <dbReference type="PROSITE" id="PS51999"/>
    </source>
</evidence>
<evidence type="ECO:0000256" key="2">
    <source>
        <dbReference type="ARBA" id="ARBA00009446"/>
    </source>
</evidence>
<keyword evidence="5" id="KW-0863">Zinc-finger</keyword>
<feature type="compositionally biased region" description="Low complexity" evidence="15">
    <location>
        <begin position="859"/>
        <end position="874"/>
    </location>
</feature>
<dbReference type="InterPro" id="IPR023405">
    <property type="entry name" value="Topo_IA_core_domain"/>
</dbReference>
<keyword evidence="18" id="KW-0614">Plasmid</keyword>
<dbReference type="InterPro" id="IPR013824">
    <property type="entry name" value="Topo_IA_cen_sub1"/>
</dbReference>
<feature type="compositionally biased region" description="Acidic residues" evidence="15">
    <location>
        <begin position="460"/>
        <end position="469"/>
    </location>
</feature>
<evidence type="ECO:0000256" key="5">
    <source>
        <dbReference type="ARBA" id="ARBA00022771"/>
    </source>
</evidence>